<name>A0A7S2P8W0_9STRA</name>
<proteinExistence type="predicted"/>
<accession>A0A7S2P8W0</accession>
<dbReference type="InterPro" id="IPR013870">
    <property type="entry name" value="Ribosomal_mL54"/>
</dbReference>
<sequence>MNSHQLRSICTIARGRKSSLPNRRSFHVSNRHLQAMPAGTDLRGFDFLKKHSEGERLLAKPREEYPEWVSELAPGLKTLAELRKMEFEDATDKERMRYLVLSRRRLIKENNLDANN</sequence>
<dbReference type="AlphaFoldDB" id="A0A7S2P8W0"/>
<dbReference type="EMBL" id="HBGY01017630">
    <property type="protein sequence ID" value="CAD9584807.1"/>
    <property type="molecule type" value="Transcribed_RNA"/>
</dbReference>
<gene>
    <name evidence="1" type="ORF">LDAN0321_LOCUS11421</name>
</gene>
<evidence type="ECO:0000313" key="1">
    <source>
        <dbReference type="EMBL" id="CAD9584807.1"/>
    </source>
</evidence>
<reference evidence="1" key="1">
    <citation type="submission" date="2021-01" db="EMBL/GenBank/DDBJ databases">
        <authorList>
            <person name="Corre E."/>
            <person name="Pelletier E."/>
            <person name="Niang G."/>
            <person name="Scheremetjew M."/>
            <person name="Finn R."/>
            <person name="Kale V."/>
            <person name="Holt S."/>
            <person name="Cochrane G."/>
            <person name="Meng A."/>
            <person name="Brown T."/>
            <person name="Cohen L."/>
        </authorList>
    </citation>
    <scope>NUCLEOTIDE SEQUENCE</scope>
    <source>
        <strain evidence="1">B650</strain>
    </source>
</reference>
<dbReference type="Pfam" id="PF08561">
    <property type="entry name" value="Ribosomal_L37"/>
    <property type="match status" value="1"/>
</dbReference>
<organism evidence="1">
    <name type="scientific">Leptocylindrus danicus</name>
    <dbReference type="NCBI Taxonomy" id="163516"/>
    <lineage>
        <taxon>Eukaryota</taxon>
        <taxon>Sar</taxon>
        <taxon>Stramenopiles</taxon>
        <taxon>Ochrophyta</taxon>
        <taxon>Bacillariophyta</taxon>
        <taxon>Coscinodiscophyceae</taxon>
        <taxon>Chaetocerotophycidae</taxon>
        <taxon>Leptocylindrales</taxon>
        <taxon>Leptocylindraceae</taxon>
        <taxon>Leptocylindrus</taxon>
    </lineage>
</organism>
<protein>
    <submittedName>
        <fullName evidence="1">Uncharacterized protein</fullName>
    </submittedName>
</protein>